<dbReference type="InterPro" id="IPR029044">
    <property type="entry name" value="Nucleotide-diphossugar_trans"/>
</dbReference>
<accession>A0ABV1KQF3</accession>
<evidence type="ECO:0000313" key="2">
    <source>
        <dbReference type="Proteomes" id="UP001493487"/>
    </source>
</evidence>
<evidence type="ECO:0000313" key="1">
    <source>
        <dbReference type="EMBL" id="MEQ4482012.1"/>
    </source>
</evidence>
<dbReference type="CDD" id="cd02518">
    <property type="entry name" value="GT2_SpsF"/>
    <property type="match status" value="1"/>
</dbReference>
<dbReference type="InterPro" id="IPR003329">
    <property type="entry name" value="Cytidylyl_trans"/>
</dbReference>
<protein>
    <submittedName>
        <fullName evidence="1">Glycosyltransferase family protein</fullName>
    </submittedName>
</protein>
<dbReference type="Pfam" id="PF02348">
    <property type="entry name" value="CTP_transf_3"/>
    <property type="match status" value="1"/>
</dbReference>
<sequence length="247" mass="28362">MMGKKIVAIVQARMGSTRLPGKVMLELAGRTTISHVIERCKAIPSVHEVMIATSDSPADGILVEEARRLGVRFFQGSETDLLSRYYEAAKYSQADVIVRITSDCPLIDPEISEKTIQYFMNAPDADYCSNVEQRTLPRGLDTEVFSYKALERTHLEAKKDYHREHVGDYMFENPNQFRIYSDTNDYGDFSQYRWTLDTPEDYELIQKIYGFLYIPGAIFTWKEAVSLMQLNPELALINADVEQKKYV</sequence>
<dbReference type="EMBL" id="JASKHM010000003">
    <property type="protein sequence ID" value="MEQ4482012.1"/>
    <property type="molecule type" value="Genomic_DNA"/>
</dbReference>
<dbReference type="Proteomes" id="UP001493487">
    <property type="component" value="Unassembled WGS sequence"/>
</dbReference>
<dbReference type="Gene3D" id="3.90.550.10">
    <property type="entry name" value="Spore Coat Polysaccharide Biosynthesis Protein SpsA, Chain A"/>
    <property type="match status" value="1"/>
</dbReference>
<name>A0ABV1KQF3_9BACL</name>
<dbReference type="SUPFAM" id="SSF53448">
    <property type="entry name" value="Nucleotide-diphospho-sugar transferases"/>
    <property type="match status" value="1"/>
</dbReference>
<gene>
    <name evidence="1" type="ORF">QJS35_06355</name>
</gene>
<organism evidence="1 2">
    <name type="scientific">Cohnella silvisoli</name>
    <dbReference type="NCBI Taxonomy" id="2873699"/>
    <lineage>
        <taxon>Bacteria</taxon>
        <taxon>Bacillati</taxon>
        <taxon>Bacillota</taxon>
        <taxon>Bacilli</taxon>
        <taxon>Bacillales</taxon>
        <taxon>Paenibacillaceae</taxon>
        <taxon>Cohnella</taxon>
    </lineage>
</organism>
<dbReference type="PANTHER" id="PTHR42866">
    <property type="entry name" value="3-DEOXY-MANNO-OCTULOSONATE CYTIDYLYLTRANSFERASE"/>
    <property type="match status" value="1"/>
</dbReference>
<keyword evidence="2" id="KW-1185">Reference proteome</keyword>
<proteinExistence type="predicted"/>
<reference evidence="1 2" key="1">
    <citation type="journal article" date="2023" name="Genome Announc.">
        <title>Pan-Genome Analyses of the Genus Cohnella and Proposal of the Novel Species Cohnella silvisoli sp. nov., Isolated from Forest Soil.</title>
        <authorList>
            <person name="Wang C."/>
            <person name="Mao L."/>
            <person name="Bao G."/>
            <person name="Zhu H."/>
        </authorList>
    </citation>
    <scope>NUCLEOTIDE SEQUENCE [LARGE SCALE GENOMIC DNA]</scope>
    <source>
        <strain evidence="1 2">NL03-T5-1</strain>
    </source>
</reference>
<dbReference type="RefSeq" id="WP_232185312.1">
    <property type="nucleotide sequence ID" value="NZ_JAIOAP010000004.1"/>
</dbReference>
<comment type="caution">
    <text evidence="1">The sequence shown here is derived from an EMBL/GenBank/DDBJ whole genome shotgun (WGS) entry which is preliminary data.</text>
</comment>
<dbReference type="PANTHER" id="PTHR42866:SF1">
    <property type="entry name" value="SPORE COAT POLYSACCHARIDE BIOSYNTHESIS PROTEIN SPSF"/>
    <property type="match status" value="1"/>
</dbReference>